<reference evidence="2" key="1">
    <citation type="journal article" date="2019" name="Int. J. Syst. Evol. Microbiol.">
        <title>The Global Catalogue of Microorganisms (GCM) 10K type strain sequencing project: providing services to taxonomists for standard genome sequencing and annotation.</title>
        <authorList>
            <consortium name="The Broad Institute Genomics Platform"/>
            <consortium name="The Broad Institute Genome Sequencing Center for Infectious Disease"/>
            <person name="Wu L."/>
            <person name="Ma J."/>
        </authorList>
    </citation>
    <scope>NUCLEOTIDE SEQUENCE [LARGE SCALE GENOMIC DNA]</scope>
    <source>
        <strain evidence="2">CGMCC 1.18437</strain>
    </source>
</reference>
<evidence type="ECO:0008006" key="3">
    <source>
        <dbReference type="Google" id="ProtNLM"/>
    </source>
</evidence>
<dbReference type="Proteomes" id="UP000619376">
    <property type="component" value="Unassembled WGS sequence"/>
</dbReference>
<evidence type="ECO:0000313" key="2">
    <source>
        <dbReference type="Proteomes" id="UP000619376"/>
    </source>
</evidence>
<keyword evidence="2" id="KW-1185">Reference proteome</keyword>
<evidence type="ECO:0000313" key="1">
    <source>
        <dbReference type="EMBL" id="GHF33647.1"/>
    </source>
</evidence>
<dbReference type="EMBL" id="BNAJ01000001">
    <property type="protein sequence ID" value="GHF33647.1"/>
    <property type="molecule type" value="Genomic_DNA"/>
</dbReference>
<accession>A0ABQ3JKA2</accession>
<proteinExistence type="predicted"/>
<comment type="caution">
    <text evidence="1">The sequence shown here is derived from an EMBL/GenBank/DDBJ whole genome shotgun (WGS) entry which is preliminary data.</text>
</comment>
<sequence length="136" mass="15067">MWLGRTCGWWVSEGDGLRVALDTGGSLRYQLPPSAPHPSPITRAPLPAAHPVVTYTEATALLRIAWPDNDTLLLTRFGEIVRIRYTRPQPEVIVPADIIDATPGAGDHFVWREITADTGEVKWHPFSAFWNGLSPD</sequence>
<protein>
    <recommendedName>
        <fullName evidence="3">DUF3179 domain-containing protein</fullName>
    </recommendedName>
</protein>
<organism evidence="1 2">
    <name type="scientific">Deinococcus metalli</name>
    <dbReference type="NCBI Taxonomy" id="1141878"/>
    <lineage>
        <taxon>Bacteria</taxon>
        <taxon>Thermotogati</taxon>
        <taxon>Deinococcota</taxon>
        <taxon>Deinococci</taxon>
        <taxon>Deinococcales</taxon>
        <taxon>Deinococcaceae</taxon>
        <taxon>Deinococcus</taxon>
    </lineage>
</organism>
<name>A0ABQ3JKA2_9DEIO</name>
<gene>
    <name evidence="1" type="ORF">GCM10017781_08010</name>
</gene>